<evidence type="ECO:0000313" key="1">
    <source>
        <dbReference type="EMBL" id="AYV58022.1"/>
    </source>
</evidence>
<dbReference type="Proteomes" id="UP000276407">
    <property type="component" value="Chromosome 2"/>
</dbReference>
<dbReference type="AlphaFoldDB" id="A0AAD0UT77"/>
<protein>
    <submittedName>
        <fullName evidence="1">Uncharacterized protein</fullName>
    </submittedName>
</protein>
<gene>
    <name evidence="1" type="ORF">EFP84_20635</name>
</gene>
<sequence>MEIILGTLTLVAIIYFFYRNDKKKEENEILIRHKEIQRAKINEAKYVTNDKILHQYLAGDADGSVSVDFEKMKLQIFSDSFSSPSAAEYLLQQNSITSEFTYIINYHFYKLPSGENFFEIKNCELTNDFIQRIVDLFFSNKATENLGFSDHLDKDRLESLCKDLNMKSEEYDASPDSLLKFSKEIKIRFKSYNSNKKFHPNVNHQLGVLINNYKRLIRI</sequence>
<proteinExistence type="predicted"/>
<dbReference type="EMBL" id="CP033615">
    <property type="protein sequence ID" value="AYV58022.1"/>
    <property type="molecule type" value="Genomic_DNA"/>
</dbReference>
<accession>A0AAD0UT77</accession>
<dbReference type="KEGG" id="lkm:EFP84_20635"/>
<dbReference type="RefSeq" id="WP_123180603.1">
    <property type="nucleotide sequence ID" value="NZ_CP033615.1"/>
</dbReference>
<evidence type="ECO:0000313" key="2">
    <source>
        <dbReference type="Proteomes" id="UP000276407"/>
    </source>
</evidence>
<organism evidence="1 2">
    <name type="scientific">Leptospira kmetyi</name>
    <dbReference type="NCBI Taxonomy" id="408139"/>
    <lineage>
        <taxon>Bacteria</taxon>
        <taxon>Pseudomonadati</taxon>
        <taxon>Spirochaetota</taxon>
        <taxon>Spirochaetia</taxon>
        <taxon>Leptospirales</taxon>
        <taxon>Leptospiraceae</taxon>
        <taxon>Leptospira</taxon>
    </lineage>
</organism>
<reference evidence="1 2" key="1">
    <citation type="submission" date="2018-11" db="EMBL/GenBank/DDBJ databases">
        <title>Complete genome sequence of Leptospira kmetyi isolate LS 001/16 from soil sample associated with a leptospirosis patient in Kelantan.</title>
        <authorList>
            <person name="Muhammad Yusoff F."/>
            <person name="Muhammad Yusoff S."/>
            <person name="Ahmad M.N."/>
            <person name="Yusof N.Y."/>
            <person name="Aziah I."/>
        </authorList>
    </citation>
    <scope>NUCLEOTIDE SEQUENCE [LARGE SCALE GENOMIC DNA]</scope>
    <source>
        <strain evidence="1 2">LS 001/16</strain>
    </source>
</reference>
<name>A0AAD0UT77_9LEPT</name>